<protein>
    <submittedName>
        <fullName evidence="3">Uncharacterized protein</fullName>
    </submittedName>
</protein>
<sequence length="479" mass="54173">MSSKKDKTRKPKIDADKATIAGYEFQKILDYMVDQGYSALLADTSNKTEPEDREEEDLGLGERPVFAIKSSEEVALMVPRIKAAYRKAHTTHLKELKAWIETANAIASFDTKAETKLKHYRDWRKMQDLAIAQFKDFLNEGKWTQIQTDPEFIKCRTLYMAVHIAKQKFVVLETGGHAFHNFLNEVEKTQIKKPNRELTKYHYDFTGTWGKIINDLDALLSRVVETIDVPEEDKREDAALIYARVAISWLIRELLQIYSLKSWPEANTPLGMKLNAIREKLETEGLKQAYGSSENFLEAYKKVLKSFDTTNAVSTTEDVDDDKKSAKAAKREAKRANAALSAAKMELQTFKDAATAKGQHQYTTGCGLCKSKTLPKHPYGKCPPEELERILKSKSRPELLRIQKRAAKSEAKKGKPKFKETRAANTKNTASVVESDGEGEIEDGMDEEDLEIKQASKAIKKTTESLNTLVLRQLAAAKK</sequence>
<feature type="compositionally biased region" description="Basic and acidic residues" evidence="2">
    <location>
        <begin position="406"/>
        <end position="422"/>
    </location>
</feature>
<feature type="compositionally biased region" description="Polar residues" evidence="2">
    <location>
        <begin position="423"/>
        <end position="432"/>
    </location>
</feature>
<name>A0A1Y2AYB5_9FUNG</name>
<feature type="coiled-coil region" evidence="1">
    <location>
        <begin position="319"/>
        <end position="353"/>
    </location>
</feature>
<proteinExistence type="predicted"/>
<dbReference type="EMBL" id="MCGO01000101">
    <property type="protein sequence ID" value="ORY27561.1"/>
    <property type="molecule type" value="Genomic_DNA"/>
</dbReference>
<keyword evidence="4" id="KW-1185">Reference proteome</keyword>
<evidence type="ECO:0000313" key="3">
    <source>
        <dbReference type="EMBL" id="ORY27561.1"/>
    </source>
</evidence>
<accession>A0A1Y2AYB5</accession>
<organism evidence="3 4">
    <name type="scientific">Rhizoclosmatium globosum</name>
    <dbReference type="NCBI Taxonomy" id="329046"/>
    <lineage>
        <taxon>Eukaryota</taxon>
        <taxon>Fungi</taxon>
        <taxon>Fungi incertae sedis</taxon>
        <taxon>Chytridiomycota</taxon>
        <taxon>Chytridiomycota incertae sedis</taxon>
        <taxon>Chytridiomycetes</taxon>
        <taxon>Chytridiales</taxon>
        <taxon>Chytriomycetaceae</taxon>
        <taxon>Rhizoclosmatium</taxon>
    </lineage>
</organism>
<feature type="region of interest" description="Disordered" evidence="2">
    <location>
        <begin position="406"/>
        <end position="447"/>
    </location>
</feature>
<comment type="caution">
    <text evidence="3">The sequence shown here is derived from an EMBL/GenBank/DDBJ whole genome shotgun (WGS) entry which is preliminary data.</text>
</comment>
<dbReference type="AlphaFoldDB" id="A0A1Y2AYB5"/>
<gene>
    <name evidence="3" type="ORF">BCR33DRAFT_773138</name>
</gene>
<evidence type="ECO:0000256" key="1">
    <source>
        <dbReference type="SAM" id="Coils"/>
    </source>
</evidence>
<feature type="compositionally biased region" description="Acidic residues" evidence="2">
    <location>
        <begin position="435"/>
        <end position="447"/>
    </location>
</feature>
<evidence type="ECO:0000313" key="4">
    <source>
        <dbReference type="Proteomes" id="UP000193642"/>
    </source>
</evidence>
<evidence type="ECO:0000256" key="2">
    <source>
        <dbReference type="SAM" id="MobiDB-lite"/>
    </source>
</evidence>
<keyword evidence="1" id="KW-0175">Coiled coil</keyword>
<dbReference type="Proteomes" id="UP000193642">
    <property type="component" value="Unassembled WGS sequence"/>
</dbReference>
<reference evidence="3 4" key="1">
    <citation type="submission" date="2016-07" db="EMBL/GenBank/DDBJ databases">
        <title>Pervasive Adenine N6-methylation of Active Genes in Fungi.</title>
        <authorList>
            <consortium name="DOE Joint Genome Institute"/>
            <person name="Mondo S.J."/>
            <person name="Dannebaum R.O."/>
            <person name="Kuo R.C."/>
            <person name="Labutti K."/>
            <person name="Haridas S."/>
            <person name="Kuo A."/>
            <person name="Salamov A."/>
            <person name="Ahrendt S.R."/>
            <person name="Lipzen A."/>
            <person name="Sullivan W."/>
            <person name="Andreopoulos W.B."/>
            <person name="Clum A."/>
            <person name="Lindquist E."/>
            <person name="Daum C."/>
            <person name="Ramamoorthy G.K."/>
            <person name="Gryganskyi A."/>
            <person name="Culley D."/>
            <person name="Magnuson J.K."/>
            <person name="James T.Y."/>
            <person name="O'Malley M.A."/>
            <person name="Stajich J.E."/>
            <person name="Spatafora J.W."/>
            <person name="Visel A."/>
            <person name="Grigoriev I.V."/>
        </authorList>
    </citation>
    <scope>NUCLEOTIDE SEQUENCE [LARGE SCALE GENOMIC DNA]</scope>
    <source>
        <strain evidence="3 4">JEL800</strain>
    </source>
</reference>